<organism evidence="1 2">
    <name type="scientific">Nonomuraea rosea</name>
    <dbReference type="NCBI Taxonomy" id="638574"/>
    <lineage>
        <taxon>Bacteria</taxon>
        <taxon>Bacillati</taxon>
        <taxon>Actinomycetota</taxon>
        <taxon>Actinomycetes</taxon>
        <taxon>Streptosporangiales</taxon>
        <taxon>Streptosporangiaceae</taxon>
        <taxon>Nonomuraea</taxon>
    </lineage>
</organism>
<keyword evidence="2" id="KW-1185">Reference proteome</keyword>
<dbReference type="Proteomes" id="UP001500630">
    <property type="component" value="Unassembled WGS sequence"/>
</dbReference>
<evidence type="ECO:0000313" key="2">
    <source>
        <dbReference type="Proteomes" id="UP001500630"/>
    </source>
</evidence>
<accession>A0ABP6YTM5</accession>
<proteinExistence type="predicted"/>
<protein>
    <submittedName>
        <fullName evidence="1">Uncharacterized protein</fullName>
    </submittedName>
</protein>
<dbReference type="EMBL" id="BAABDQ010000025">
    <property type="protein sequence ID" value="GAA3590002.1"/>
    <property type="molecule type" value="Genomic_DNA"/>
</dbReference>
<name>A0ABP6YTM5_9ACTN</name>
<comment type="caution">
    <text evidence="1">The sequence shown here is derived from an EMBL/GenBank/DDBJ whole genome shotgun (WGS) entry which is preliminary data.</text>
</comment>
<sequence length="207" mass="22999">MPSIATVRDRSRALAMLDAIMSPEWAFRYYSYNCRWSPAEEMASMRDGSGNEYSIVFSPAGAYARGFDHESPMSPYRADPPAPWPGLFESVPEAFRAQITEAAFSDPAGTPQATVCFWRERDDAEWRTGTTDDGGAGRLFDVLLDGRPEAYQKFAEEYYEVAVDLEAVRSVYALRPLTRSIVSALNPEADLAGLEEDLAEIAYPARA</sequence>
<reference evidence="2" key="1">
    <citation type="journal article" date="2019" name="Int. J. Syst. Evol. Microbiol.">
        <title>The Global Catalogue of Microorganisms (GCM) 10K type strain sequencing project: providing services to taxonomists for standard genome sequencing and annotation.</title>
        <authorList>
            <consortium name="The Broad Institute Genomics Platform"/>
            <consortium name="The Broad Institute Genome Sequencing Center for Infectious Disease"/>
            <person name="Wu L."/>
            <person name="Ma J."/>
        </authorList>
    </citation>
    <scope>NUCLEOTIDE SEQUENCE [LARGE SCALE GENOMIC DNA]</scope>
    <source>
        <strain evidence="2">JCM 17326</strain>
    </source>
</reference>
<evidence type="ECO:0000313" key="1">
    <source>
        <dbReference type="EMBL" id="GAA3590002.1"/>
    </source>
</evidence>
<gene>
    <name evidence="1" type="ORF">GCM10022419_085670</name>
</gene>